<evidence type="ECO:0000256" key="4">
    <source>
        <dbReference type="ARBA" id="ARBA00023163"/>
    </source>
</evidence>
<dbReference type="InterPro" id="IPR036879">
    <property type="entry name" value="TF_MADSbox_sf"/>
</dbReference>
<dbReference type="Gene3D" id="3.40.1810.10">
    <property type="entry name" value="Transcription factor, MADS-box"/>
    <property type="match status" value="1"/>
</dbReference>
<accession>A0AA88UWL2</accession>
<evidence type="ECO:0000313" key="7">
    <source>
        <dbReference type="EMBL" id="KAK2994637.1"/>
    </source>
</evidence>
<dbReference type="GO" id="GO:0000978">
    <property type="term" value="F:RNA polymerase II cis-regulatory region sequence-specific DNA binding"/>
    <property type="evidence" value="ECO:0007669"/>
    <property type="project" value="TreeGrafter"/>
</dbReference>
<keyword evidence="5" id="KW-0539">Nucleus</keyword>
<dbReference type="GO" id="GO:0000981">
    <property type="term" value="F:DNA-binding transcription factor activity, RNA polymerase II-specific"/>
    <property type="evidence" value="ECO:0007669"/>
    <property type="project" value="TreeGrafter"/>
</dbReference>
<dbReference type="GO" id="GO:0005634">
    <property type="term" value="C:nucleus"/>
    <property type="evidence" value="ECO:0007669"/>
    <property type="project" value="UniProtKB-SubCell"/>
</dbReference>
<dbReference type="PRINTS" id="PR00404">
    <property type="entry name" value="MADSDOMAIN"/>
</dbReference>
<dbReference type="PANTHER" id="PTHR11945:SF534">
    <property type="entry name" value="MYOCYTE-SPECIFIC ENHANCER FACTOR 2"/>
    <property type="match status" value="1"/>
</dbReference>
<comment type="subcellular location">
    <subcellularLocation>
        <location evidence="1">Nucleus</location>
    </subcellularLocation>
</comment>
<evidence type="ECO:0000256" key="3">
    <source>
        <dbReference type="ARBA" id="ARBA00023125"/>
    </source>
</evidence>
<evidence type="ECO:0000313" key="8">
    <source>
        <dbReference type="Proteomes" id="UP001187471"/>
    </source>
</evidence>
<dbReference type="EMBL" id="JAVXUO010000184">
    <property type="protein sequence ID" value="KAK2994637.1"/>
    <property type="molecule type" value="Genomic_DNA"/>
</dbReference>
<dbReference type="GO" id="GO:0045893">
    <property type="term" value="P:positive regulation of DNA-templated transcription"/>
    <property type="evidence" value="ECO:0007669"/>
    <property type="project" value="UniProtKB-ARBA"/>
</dbReference>
<dbReference type="SUPFAM" id="SSF55455">
    <property type="entry name" value="SRF-like"/>
    <property type="match status" value="1"/>
</dbReference>
<dbReference type="AlphaFoldDB" id="A0AA88UWL2"/>
<dbReference type="Pfam" id="PF00319">
    <property type="entry name" value="SRF-TF"/>
    <property type="match status" value="1"/>
</dbReference>
<evidence type="ECO:0000256" key="5">
    <source>
        <dbReference type="ARBA" id="ARBA00023242"/>
    </source>
</evidence>
<reference evidence="7" key="1">
    <citation type="submission" date="2022-12" db="EMBL/GenBank/DDBJ databases">
        <title>Draft genome assemblies for two species of Escallonia (Escalloniales).</title>
        <authorList>
            <person name="Chanderbali A."/>
            <person name="Dervinis C."/>
            <person name="Anghel I."/>
            <person name="Soltis D."/>
            <person name="Soltis P."/>
            <person name="Zapata F."/>
        </authorList>
    </citation>
    <scope>NUCLEOTIDE SEQUENCE</scope>
    <source>
        <strain evidence="7">UCBG92.1500</strain>
        <tissue evidence="7">Leaf</tissue>
    </source>
</reference>
<protein>
    <recommendedName>
        <fullName evidence="6">MADS-box domain-containing protein</fullName>
    </recommendedName>
</protein>
<evidence type="ECO:0000256" key="2">
    <source>
        <dbReference type="ARBA" id="ARBA00023015"/>
    </source>
</evidence>
<dbReference type="PANTHER" id="PTHR11945">
    <property type="entry name" value="MADS BOX PROTEIN"/>
    <property type="match status" value="1"/>
</dbReference>
<evidence type="ECO:0000256" key="1">
    <source>
        <dbReference type="ARBA" id="ARBA00004123"/>
    </source>
</evidence>
<keyword evidence="2" id="KW-0805">Transcription regulation</keyword>
<sequence>MGAGKKKIEIKRKEKESDRMVTFSKRRKGLFKKADELHSKTGANVAVLVFSPAGRPYPHGVPSFKATIDKYCFNMGNNGGNENYNDMECARNMELWRSWLETLQVEAYYEAEELLGLKRELEEVRGKLVKKIDDELTRSFLSPRNLFPGLIAASV</sequence>
<dbReference type="PROSITE" id="PS50066">
    <property type="entry name" value="MADS_BOX_2"/>
    <property type="match status" value="1"/>
</dbReference>
<keyword evidence="4" id="KW-0804">Transcription</keyword>
<keyword evidence="8" id="KW-1185">Reference proteome</keyword>
<dbReference type="Proteomes" id="UP001187471">
    <property type="component" value="Unassembled WGS sequence"/>
</dbReference>
<feature type="domain" description="MADS-box" evidence="6">
    <location>
        <begin position="3"/>
        <end position="63"/>
    </location>
</feature>
<proteinExistence type="predicted"/>
<name>A0AA88UWL2_9ASTE</name>
<organism evidence="7 8">
    <name type="scientific">Escallonia rubra</name>
    <dbReference type="NCBI Taxonomy" id="112253"/>
    <lineage>
        <taxon>Eukaryota</taxon>
        <taxon>Viridiplantae</taxon>
        <taxon>Streptophyta</taxon>
        <taxon>Embryophyta</taxon>
        <taxon>Tracheophyta</taxon>
        <taxon>Spermatophyta</taxon>
        <taxon>Magnoliopsida</taxon>
        <taxon>eudicotyledons</taxon>
        <taxon>Gunneridae</taxon>
        <taxon>Pentapetalae</taxon>
        <taxon>asterids</taxon>
        <taxon>campanulids</taxon>
        <taxon>Escalloniales</taxon>
        <taxon>Escalloniaceae</taxon>
        <taxon>Escallonia</taxon>
    </lineage>
</organism>
<dbReference type="SMART" id="SM00432">
    <property type="entry name" value="MADS"/>
    <property type="match status" value="1"/>
</dbReference>
<dbReference type="GO" id="GO:0046983">
    <property type="term" value="F:protein dimerization activity"/>
    <property type="evidence" value="ECO:0007669"/>
    <property type="project" value="InterPro"/>
</dbReference>
<evidence type="ECO:0000259" key="6">
    <source>
        <dbReference type="PROSITE" id="PS50066"/>
    </source>
</evidence>
<dbReference type="InterPro" id="IPR002100">
    <property type="entry name" value="TF_MADSbox"/>
</dbReference>
<comment type="caution">
    <text evidence="7">The sequence shown here is derived from an EMBL/GenBank/DDBJ whole genome shotgun (WGS) entry which is preliminary data.</text>
</comment>
<keyword evidence="3" id="KW-0238">DNA-binding</keyword>
<gene>
    <name evidence="7" type="ORF">RJ640_025691</name>
</gene>